<organism evidence="2 3">
    <name type="scientific">Microbacterium algeriense</name>
    <dbReference type="NCBI Taxonomy" id="2615184"/>
    <lineage>
        <taxon>Bacteria</taxon>
        <taxon>Bacillati</taxon>
        <taxon>Actinomycetota</taxon>
        <taxon>Actinomycetes</taxon>
        <taxon>Micrococcales</taxon>
        <taxon>Microbacteriaceae</taxon>
        <taxon>Microbacterium</taxon>
    </lineage>
</organism>
<dbReference type="EMBL" id="WAAO01000003">
    <property type="protein sequence ID" value="KAB1862264.1"/>
    <property type="molecule type" value="Genomic_DNA"/>
</dbReference>
<sequence>MEPIADPRFALEQVSATDWAVVDRHYPEGDHRRVVCQVYEDAPTEVEVLWRRDLPLALRYSSVSEVLSAVQRFHDTSRATRPIPIPRLPPPARRGGGGRGAR</sequence>
<dbReference type="GeneID" id="77477696"/>
<name>A0ABQ6V300_9MICO</name>
<evidence type="ECO:0000313" key="3">
    <source>
        <dbReference type="Proteomes" id="UP000478836"/>
    </source>
</evidence>
<keyword evidence="3" id="KW-1185">Reference proteome</keyword>
<proteinExistence type="predicted"/>
<gene>
    <name evidence="2" type="ORF">F6A08_14605</name>
</gene>
<comment type="caution">
    <text evidence="2">The sequence shown here is derived from an EMBL/GenBank/DDBJ whole genome shotgun (WGS) entry which is preliminary data.</text>
</comment>
<accession>A0ABQ6V300</accession>
<feature type="compositionally biased region" description="Pro residues" evidence="1">
    <location>
        <begin position="83"/>
        <end position="92"/>
    </location>
</feature>
<feature type="region of interest" description="Disordered" evidence="1">
    <location>
        <begin position="78"/>
        <end position="102"/>
    </location>
</feature>
<evidence type="ECO:0000313" key="2">
    <source>
        <dbReference type="EMBL" id="KAB1862264.1"/>
    </source>
</evidence>
<reference evidence="3" key="1">
    <citation type="submission" date="2019-09" db="EMBL/GenBank/DDBJ databases">
        <title>Whole genome sequencing of Microbacterium maritypicum.</title>
        <authorList>
            <person name="Lenchi N."/>
        </authorList>
    </citation>
    <scope>NUCLEOTIDE SEQUENCE [LARGE SCALE GENOMIC DNA]</scope>
    <source>
        <strain evidence="3">G1</strain>
    </source>
</reference>
<evidence type="ECO:0000256" key="1">
    <source>
        <dbReference type="SAM" id="MobiDB-lite"/>
    </source>
</evidence>
<dbReference type="Proteomes" id="UP000478836">
    <property type="component" value="Unassembled WGS sequence"/>
</dbReference>
<protein>
    <submittedName>
        <fullName evidence="2">Uncharacterized protein</fullName>
    </submittedName>
</protein>
<dbReference type="RefSeq" id="WP_017203719.1">
    <property type="nucleotide sequence ID" value="NZ_CBDRDE010000002.1"/>
</dbReference>